<sequence length="202" mass="22363">MVEPGYRLDATARSALDAPPGGAYATVLLFRDPVARFLSFAAMNQRKARTLTPKELRSLLRGEWRRAPRRYEVQLRNFLTRHLLPSADFGAAEPCTDARLRAALDRLGRYDVVLNLADRRDESYFLMEKVLGVAANRTRARGGDDVAAGDAAAYARARGYALSEDDLARLRAANRCDLEVAARANARMDGLLAEHGYAGQPR</sequence>
<evidence type="ECO:0008006" key="3">
    <source>
        <dbReference type="Google" id="ProtNLM"/>
    </source>
</evidence>
<proteinExistence type="predicted"/>
<reference evidence="1 2" key="1">
    <citation type="submission" date="2024-03" db="EMBL/GenBank/DDBJ databases">
        <title>Aureococcus anophagefferens CCMP1851 and Kratosvirus quantuckense: Draft genome of a second virus-susceptible host strain in the model system.</title>
        <authorList>
            <person name="Chase E."/>
            <person name="Truchon A.R."/>
            <person name="Schepens W."/>
            <person name="Wilhelm S.W."/>
        </authorList>
    </citation>
    <scope>NUCLEOTIDE SEQUENCE [LARGE SCALE GENOMIC DNA]</scope>
    <source>
        <strain evidence="1 2">CCMP1851</strain>
    </source>
</reference>
<evidence type="ECO:0000313" key="2">
    <source>
        <dbReference type="Proteomes" id="UP001363151"/>
    </source>
</evidence>
<name>A0ABR1GED2_AURAN</name>
<dbReference type="Proteomes" id="UP001363151">
    <property type="component" value="Unassembled WGS sequence"/>
</dbReference>
<comment type="caution">
    <text evidence="1">The sequence shown here is derived from an EMBL/GenBank/DDBJ whole genome shotgun (WGS) entry which is preliminary data.</text>
</comment>
<evidence type="ECO:0000313" key="1">
    <source>
        <dbReference type="EMBL" id="KAK7254370.1"/>
    </source>
</evidence>
<accession>A0ABR1GED2</accession>
<organism evidence="1 2">
    <name type="scientific">Aureococcus anophagefferens</name>
    <name type="common">Harmful bloom alga</name>
    <dbReference type="NCBI Taxonomy" id="44056"/>
    <lineage>
        <taxon>Eukaryota</taxon>
        <taxon>Sar</taxon>
        <taxon>Stramenopiles</taxon>
        <taxon>Ochrophyta</taxon>
        <taxon>Pelagophyceae</taxon>
        <taxon>Pelagomonadales</taxon>
        <taxon>Pelagomonadaceae</taxon>
        <taxon>Aureococcus</taxon>
    </lineage>
</organism>
<gene>
    <name evidence="1" type="ORF">SO694_00009536</name>
</gene>
<dbReference type="Gene3D" id="3.40.50.300">
    <property type="entry name" value="P-loop containing nucleotide triphosphate hydrolases"/>
    <property type="match status" value="1"/>
</dbReference>
<keyword evidence="2" id="KW-1185">Reference proteome</keyword>
<dbReference type="EMBL" id="JBBJCI010000031">
    <property type="protein sequence ID" value="KAK7254370.1"/>
    <property type="molecule type" value="Genomic_DNA"/>
</dbReference>
<protein>
    <recommendedName>
        <fullName evidence="3">Sulfotransferase family protein</fullName>
    </recommendedName>
</protein>
<dbReference type="InterPro" id="IPR027417">
    <property type="entry name" value="P-loop_NTPase"/>
</dbReference>